<keyword evidence="14" id="KW-0732">Signal</keyword>
<feature type="compositionally biased region" description="Low complexity" evidence="29">
    <location>
        <begin position="479"/>
        <end position="500"/>
    </location>
</feature>
<keyword evidence="11" id="KW-0879">Wnt signaling pathway</keyword>
<feature type="transmembrane region" description="Helical" evidence="30">
    <location>
        <begin position="12"/>
        <end position="35"/>
    </location>
</feature>
<comment type="subcellular location">
    <subcellularLocation>
        <location evidence="3">Cell membrane</location>
        <topology evidence="3">Single-pass type I membrane protein</topology>
    </subcellularLocation>
    <subcellularLocation>
        <location evidence="2">Endoplasmic reticulum membrane</location>
        <topology evidence="2">Single-pass type I membrane protein</topology>
    </subcellularLocation>
    <subcellularLocation>
        <location evidence="4">Nucleus envelope</location>
    </subcellularLocation>
</comment>
<evidence type="ECO:0000256" key="14">
    <source>
        <dbReference type="ARBA" id="ARBA00022729"/>
    </source>
</evidence>
<evidence type="ECO:0000256" key="19">
    <source>
        <dbReference type="ARBA" id="ARBA00022989"/>
    </source>
</evidence>
<keyword evidence="9" id="KW-1003">Cell membrane</keyword>
<dbReference type="Pfam" id="PF18212">
    <property type="entry name" value="ZNRF_3_ecto"/>
    <property type="match status" value="1"/>
</dbReference>
<dbReference type="GO" id="GO:0061630">
    <property type="term" value="F:ubiquitin protein ligase activity"/>
    <property type="evidence" value="ECO:0007669"/>
    <property type="project" value="UniProtKB-EC"/>
</dbReference>
<sequence>MSVGPQLQLAVLWPWLLMATLQIRLGYSGLALVAAMEAERSLAQKAIIRVIPLKLEPLTLEGVFASVAEVTPAEGKLLQFHPLSLCNTSEDEHTVPGFVSIVKLERPERDPHPCLSLANKAKLAGERGARAVLFDITDDQSAVDQLRNPRGLSHPVVLIWGHDAELLMGVVNNNREAHVKIEVKEMAAWPDYDVWILLTVMSTVLVIVLIFIVRTRCQPSRDRTNAQEETLQAINQLATRRYQARCRQAPTGDSVSTCSSAPVCAICLEEFAEGQELRIITCFHEFHRHCVDRWLLERQTCPLCMFNIIDRDPSALPRHSHEDPHNSGPGQRPRFFRQHPGRALYHFPRTVPQMPPGSCSSTLPHGHPFFHSPELSQLDLGTMHYLPYRPVGFEPPWRSRQPSLTRGLLVPQRQDSLGCEPGLPSRRTCLLQHQPSCRGLRGPLVAKASRAIPPHRGIRHGRHHHHHSSGSGESYLTEPSGYLPDGPGSDSSSGPCHGSSSDSMLNCTDVSLQAIHGSCSTFRSSLSSDYDPFAFCGSEKSAAESCPVPSPSWRDPRPPPADSVAAGRPPVASSHVHYHHHLHRHHHYGRCPPDCANGQEPGSRKAKPPRAKTGSHGAQAQKRTEKMPSPEGGSASLEASSARQPTCLPQGQPEFSTADRSNLKAADSGAVGPWTSQKRCLQIHPSRRRWKCPLKASPSSLPEDANLPPVCSVPHPPGPASGSCSSSAEVQPLLETGPSGHHSATSSHSATEPQEQADRLECKAMCPGEYPRLDTMGNDASFYLSRQILQELQGSKDDIPDVYEHSV</sequence>
<evidence type="ECO:0000256" key="25">
    <source>
        <dbReference type="ARBA" id="ARBA00067329"/>
    </source>
</evidence>
<dbReference type="GO" id="GO:0005789">
    <property type="term" value="C:endoplasmic reticulum membrane"/>
    <property type="evidence" value="ECO:0007669"/>
    <property type="project" value="UniProtKB-SubCell"/>
</dbReference>
<protein>
    <recommendedName>
        <fullName evidence="25">E3 ubiquitin-protein ligase RNF43</fullName>
        <ecNumber evidence="7">2.3.2.27</ecNumber>
    </recommendedName>
    <alternativeName>
        <fullName evidence="26">RING finger protein 43</fullName>
    </alternativeName>
    <alternativeName>
        <fullName evidence="27">RING-type E3 ubiquitin transferase RNF43</fullName>
    </alternativeName>
</protein>
<feature type="region of interest" description="Disordered" evidence="29">
    <location>
        <begin position="315"/>
        <end position="335"/>
    </location>
</feature>
<evidence type="ECO:0000256" key="23">
    <source>
        <dbReference type="ARBA" id="ARBA00023242"/>
    </source>
</evidence>
<evidence type="ECO:0000256" key="22">
    <source>
        <dbReference type="ARBA" id="ARBA00023180"/>
    </source>
</evidence>
<keyword evidence="23" id="KW-0539">Nucleus</keyword>
<evidence type="ECO:0000256" key="21">
    <source>
        <dbReference type="ARBA" id="ARBA00023157"/>
    </source>
</evidence>
<dbReference type="EMBL" id="OX395141">
    <property type="protein sequence ID" value="CAI5795082.1"/>
    <property type="molecule type" value="Genomic_DNA"/>
</dbReference>
<dbReference type="InterPro" id="IPR051073">
    <property type="entry name" value="ZNRF3_Arkadia_E3_ligases"/>
</dbReference>
<dbReference type="GO" id="GO:0005886">
    <property type="term" value="C:plasma membrane"/>
    <property type="evidence" value="ECO:0007669"/>
    <property type="project" value="UniProtKB-SubCell"/>
</dbReference>
<dbReference type="GO" id="GO:0016055">
    <property type="term" value="P:Wnt signaling pathway"/>
    <property type="evidence" value="ECO:0007669"/>
    <property type="project" value="UniProtKB-KW"/>
</dbReference>
<keyword evidence="13" id="KW-0479">Metal-binding</keyword>
<reference evidence="32" key="1">
    <citation type="submission" date="2022-12" db="EMBL/GenBank/DDBJ databases">
        <authorList>
            <person name="Alioto T."/>
            <person name="Alioto T."/>
            <person name="Gomez Garrido J."/>
        </authorList>
    </citation>
    <scope>NUCLEOTIDE SEQUENCE</scope>
</reference>
<evidence type="ECO:0000256" key="13">
    <source>
        <dbReference type="ARBA" id="ARBA00022723"/>
    </source>
</evidence>
<dbReference type="PROSITE" id="PS50089">
    <property type="entry name" value="ZF_RING_2"/>
    <property type="match status" value="1"/>
</dbReference>
<evidence type="ECO:0000256" key="4">
    <source>
        <dbReference type="ARBA" id="ARBA00004259"/>
    </source>
</evidence>
<evidence type="ECO:0000256" key="24">
    <source>
        <dbReference type="ARBA" id="ARBA00053232"/>
    </source>
</evidence>
<dbReference type="InterPro" id="IPR001841">
    <property type="entry name" value="Znf_RING"/>
</dbReference>
<evidence type="ECO:0000256" key="20">
    <source>
        <dbReference type="ARBA" id="ARBA00023136"/>
    </source>
</evidence>
<comment type="similarity">
    <text evidence="6">Belongs to the ZNRF3 family.</text>
</comment>
<dbReference type="InterPro" id="IPR040700">
    <property type="entry name" value="ZNRF-3_ecto"/>
</dbReference>
<feature type="compositionally biased region" description="Low complexity" evidence="29">
    <location>
        <begin position="736"/>
        <end position="751"/>
    </location>
</feature>
<proteinExistence type="inferred from homology"/>
<keyword evidence="17" id="KW-0256">Endoplasmic reticulum</keyword>
<dbReference type="Gene3D" id="3.30.40.10">
    <property type="entry name" value="Zinc/RING finger domain, C3HC4 (zinc finger)"/>
    <property type="match status" value="1"/>
</dbReference>
<evidence type="ECO:0000256" key="5">
    <source>
        <dbReference type="ARBA" id="ARBA00004906"/>
    </source>
</evidence>
<keyword evidence="10" id="KW-0808">Transferase</keyword>
<evidence type="ECO:0000256" key="1">
    <source>
        <dbReference type="ARBA" id="ARBA00000900"/>
    </source>
</evidence>
<dbReference type="PANTHER" id="PTHR16200">
    <property type="entry name" value="RING ZINC FINGER"/>
    <property type="match status" value="1"/>
</dbReference>
<organism evidence="32 33">
    <name type="scientific">Podarcis lilfordi</name>
    <name type="common">Lilford's wall lizard</name>
    <dbReference type="NCBI Taxonomy" id="74358"/>
    <lineage>
        <taxon>Eukaryota</taxon>
        <taxon>Metazoa</taxon>
        <taxon>Chordata</taxon>
        <taxon>Craniata</taxon>
        <taxon>Vertebrata</taxon>
        <taxon>Euteleostomi</taxon>
        <taxon>Lepidosauria</taxon>
        <taxon>Squamata</taxon>
        <taxon>Bifurcata</taxon>
        <taxon>Unidentata</taxon>
        <taxon>Episquamata</taxon>
        <taxon>Laterata</taxon>
        <taxon>Lacertibaenia</taxon>
        <taxon>Lacertidae</taxon>
        <taxon>Podarcis</taxon>
    </lineage>
</organism>
<dbReference type="Gene3D" id="3.50.30.30">
    <property type="match status" value="1"/>
</dbReference>
<evidence type="ECO:0000259" key="31">
    <source>
        <dbReference type="PROSITE" id="PS50089"/>
    </source>
</evidence>
<evidence type="ECO:0000256" key="16">
    <source>
        <dbReference type="ARBA" id="ARBA00022786"/>
    </source>
</evidence>
<evidence type="ECO:0000256" key="10">
    <source>
        <dbReference type="ARBA" id="ARBA00022679"/>
    </source>
</evidence>
<keyword evidence="33" id="KW-1185">Reference proteome</keyword>
<evidence type="ECO:0000256" key="17">
    <source>
        <dbReference type="ARBA" id="ARBA00022824"/>
    </source>
</evidence>
<dbReference type="SMART" id="SM00184">
    <property type="entry name" value="RING"/>
    <property type="match status" value="1"/>
</dbReference>
<evidence type="ECO:0000256" key="28">
    <source>
        <dbReference type="PROSITE-ProRule" id="PRU00175"/>
    </source>
</evidence>
<evidence type="ECO:0000256" key="9">
    <source>
        <dbReference type="ARBA" id="ARBA00022475"/>
    </source>
</evidence>
<keyword evidence="21" id="KW-1015">Disulfide bond</keyword>
<comment type="function">
    <text evidence="24">E3 ubiquitin-protein ligase that acts as a negative regulator of the Wnt signaling pathway by mediating the ubiquitination, endocytosis and subsequent degradation of Wnt receptor complex components Frizzled. Acts on both canonical and non-canonical Wnt signaling pathway. Along with RSPO2 and ZNRF3, constitutes a master switch that governs limb specification.</text>
</comment>
<keyword evidence="18" id="KW-0862">Zinc</keyword>
<evidence type="ECO:0000256" key="29">
    <source>
        <dbReference type="SAM" id="MobiDB-lite"/>
    </source>
</evidence>
<keyword evidence="12 30" id="KW-0812">Transmembrane</keyword>
<feature type="region of interest" description="Disordered" evidence="29">
    <location>
        <begin position="544"/>
        <end position="680"/>
    </location>
</feature>
<feature type="compositionally biased region" description="Basic residues" evidence="29">
    <location>
        <begin position="576"/>
        <end position="589"/>
    </location>
</feature>
<evidence type="ECO:0000256" key="7">
    <source>
        <dbReference type="ARBA" id="ARBA00012483"/>
    </source>
</evidence>
<keyword evidence="22" id="KW-0325">Glycoprotein</keyword>
<feature type="region of interest" description="Disordered" evidence="29">
    <location>
        <begin position="694"/>
        <end position="758"/>
    </location>
</feature>
<evidence type="ECO:0000256" key="18">
    <source>
        <dbReference type="ARBA" id="ARBA00022833"/>
    </source>
</evidence>
<evidence type="ECO:0000256" key="27">
    <source>
        <dbReference type="ARBA" id="ARBA00081886"/>
    </source>
</evidence>
<dbReference type="SUPFAM" id="SSF57850">
    <property type="entry name" value="RING/U-box"/>
    <property type="match status" value="1"/>
</dbReference>
<dbReference type="AlphaFoldDB" id="A0AA35PS85"/>
<name>A0AA35PS85_9SAUR</name>
<comment type="catalytic activity">
    <reaction evidence="1">
        <text>S-ubiquitinyl-[E2 ubiquitin-conjugating enzyme]-L-cysteine + [acceptor protein]-L-lysine = [E2 ubiquitin-conjugating enzyme]-L-cysteine + N(6)-ubiquitinyl-[acceptor protein]-L-lysine.</text>
        <dbReference type="EC" id="2.3.2.27"/>
    </reaction>
</comment>
<keyword evidence="16" id="KW-0833">Ubl conjugation pathway</keyword>
<gene>
    <name evidence="32" type="ORF">PODLI_1B018042</name>
</gene>
<feature type="compositionally biased region" description="Polar residues" evidence="29">
    <location>
        <begin position="643"/>
        <end position="660"/>
    </location>
</feature>
<evidence type="ECO:0000256" key="12">
    <source>
        <dbReference type="ARBA" id="ARBA00022692"/>
    </source>
</evidence>
<dbReference type="EC" id="2.3.2.27" evidence="7"/>
<dbReference type="FunFam" id="3.50.30.30:FF:000015">
    <property type="entry name" value="Putative e3 ubiquitin-protein ligase rnf43"/>
    <property type="match status" value="1"/>
</dbReference>
<dbReference type="Proteomes" id="UP001178461">
    <property type="component" value="Chromosome 15"/>
</dbReference>
<accession>A0AA35PS85</accession>
<dbReference type="GO" id="GO:0005635">
    <property type="term" value="C:nuclear envelope"/>
    <property type="evidence" value="ECO:0007669"/>
    <property type="project" value="UniProtKB-SubCell"/>
</dbReference>
<feature type="transmembrane region" description="Helical" evidence="30">
    <location>
        <begin position="194"/>
        <end position="213"/>
    </location>
</feature>
<feature type="compositionally biased region" description="Basic residues" evidence="29">
    <location>
        <begin position="456"/>
        <end position="468"/>
    </location>
</feature>
<keyword evidence="19 30" id="KW-1133">Transmembrane helix</keyword>
<evidence type="ECO:0000313" key="32">
    <source>
        <dbReference type="EMBL" id="CAI5795082.1"/>
    </source>
</evidence>
<feature type="domain" description="RING-type" evidence="31">
    <location>
        <begin position="264"/>
        <end position="304"/>
    </location>
</feature>
<dbReference type="GO" id="GO:0030178">
    <property type="term" value="P:negative regulation of Wnt signaling pathway"/>
    <property type="evidence" value="ECO:0007669"/>
    <property type="project" value="UniProtKB-ARBA"/>
</dbReference>
<evidence type="ECO:0000256" key="11">
    <source>
        <dbReference type="ARBA" id="ARBA00022687"/>
    </source>
</evidence>
<evidence type="ECO:0000256" key="3">
    <source>
        <dbReference type="ARBA" id="ARBA00004251"/>
    </source>
</evidence>
<dbReference type="GO" id="GO:0008270">
    <property type="term" value="F:zinc ion binding"/>
    <property type="evidence" value="ECO:0007669"/>
    <property type="project" value="UniProtKB-KW"/>
</dbReference>
<evidence type="ECO:0000256" key="30">
    <source>
        <dbReference type="SAM" id="Phobius"/>
    </source>
</evidence>
<feature type="compositionally biased region" description="Low complexity" evidence="29">
    <location>
        <begin position="629"/>
        <end position="642"/>
    </location>
</feature>
<evidence type="ECO:0000256" key="2">
    <source>
        <dbReference type="ARBA" id="ARBA00004115"/>
    </source>
</evidence>
<dbReference type="Pfam" id="PF13639">
    <property type="entry name" value="zf-RING_2"/>
    <property type="match status" value="1"/>
</dbReference>
<evidence type="ECO:0000256" key="15">
    <source>
        <dbReference type="ARBA" id="ARBA00022771"/>
    </source>
</evidence>
<evidence type="ECO:0000256" key="26">
    <source>
        <dbReference type="ARBA" id="ARBA00075572"/>
    </source>
</evidence>
<keyword evidence="20 30" id="KW-0472">Membrane</keyword>
<evidence type="ECO:0000313" key="33">
    <source>
        <dbReference type="Proteomes" id="UP001178461"/>
    </source>
</evidence>
<comment type="pathway">
    <text evidence="5">Protein modification; protein ubiquitination.</text>
</comment>
<evidence type="ECO:0000256" key="6">
    <source>
        <dbReference type="ARBA" id="ARBA00008759"/>
    </source>
</evidence>
<feature type="region of interest" description="Disordered" evidence="29">
    <location>
        <begin position="455"/>
        <end position="500"/>
    </location>
</feature>
<keyword evidence="8" id="KW-0217">Developmental protein</keyword>
<feature type="compositionally biased region" description="Basic and acidic residues" evidence="29">
    <location>
        <begin position="315"/>
        <end position="325"/>
    </location>
</feature>
<keyword evidence="15 28" id="KW-0863">Zinc-finger</keyword>
<evidence type="ECO:0000256" key="8">
    <source>
        <dbReference type="ARBA" id="ARBA00022473"/>
    </source>
</evidence>
<dbReference type="InterPro" id="IPR013083">
    <property type="entry name" value="Znf_RING/FYVE/PHD"/>
</dbReference>